<evidence type="ECO:0000313" key="3">
    <source>
        <dbReference type="Proteomes" id="UP000712600"/>
    </source>
</evidence>
<gene>
    <name evidence="2" type="ORF">F2Q69_00037526</name>
</gene>
<sequence>MVTLCSSSSSSAISYLPITKTRRRNFQPNAAHNTIGSPHDSPSTFGPLPVVTRRLRPIVRSGHRKTAHSTFGSLPVTTPSCNHSAIGHDPVSLSALDPANKGFP</sequence>
<evidence type="ECO:0000313" key="2">
    <source>
        <dbReference type="EMBL" id="KAF3598405.1"/>
    </source>
</evidence>
<dbReference type="AlphaFoldDB" id="A0A8S9SEG7"/>
<comment type="caution">
    <text evidence="2">The sequence shown here is derived from an EMBL/GenBank/DDBJ whole genome shotgun (WGS) entry which is preliminary data.</text>
</comment>
<dbReference type="Proteomes" id="UP000712600">
    <property type="component" value="Unassembled WGS sequence"/>
</dbReference>
<dbReference type="EMBL" id="QGKX02000004">
    <property type="protein sequence ID" value="KAF3598405.1"/>
    <property type="molecule type" value="Genomic_DNA"/>
</dbReference>
<organism evidence="2 3">
    <name type="scientific">Brassica cretica</name>
    <name type="common">Mustard</name>
    <dbReference type="NCBI Taxonomy" id="69181"/>
    <lineage>
        <taxon>Eukaryota</taxon>
        <taxon>Viridiplantae</taxon>
        <taxon>Streptophyta</taxon>
        <taxon>Embryophyta</taxon>
        <taxon>Tracheophyta</taxon>
        <taxon>Spermatophyta</taxon>
        <taxon>Magnoliopsida</taxon>
        <taxon>eudicotyledons</taxon>
        <taxon>Gunneridae</taxon>
        <taxon>Pentapetalae</taxon>
        <taxon>rosids</taxon>
        <taxon>malvids</taxon>
        <taxon>Brassicales</taxon>
        <taxon>Brassicaceae</taxon>
        <taxon>Brassiceae</taxon>
        <taxon>Brassica</taxon>
    </lineage>
</organism>
<protein>
    <submittedName>
        <fullName evidence="2">Uncharacterized protein</fullName>
    </submittedName>
</protein>
<feature type="region of interest" description="Disordered" evidence="1">
    <location>
        <begin position="27"/>
        <end position="49"/>
    </location>
</feature>
<feature type="compositionally biased region" description="Polar residues" evidence="1">
    <location>
        <begin position="27"/>
        <end position="44"/>
    </location>
</feature>
<name>A0A8S9SEG7_BRACR</name>
<accession>A0A8S9SEG7</accession>
<proteinExistence type="predicted"/>
<reference evidence="2" key="1">
    <citation type="submission" date="2019-12" db="EMBL/GenBank/DDBJ databases">
        <title>Genome sequencing and annotation of Brassica cretica.</title>
        <authorList>
            <person name="Studholme D.J."/>
            <person name="Sarris P."/>
        </authorList>
    </citation>
    <scope>NUCLEOTIDE SEQUENCE</scope>
    <source>
        <strain evidence="2">PFS-109/04</strain>
        <tissue evidence="2">Leaf</tissue>
    </source>
</reference>
<evidence type="ECO:0000256" key="1">
    <source>
        <dbReference type="SAM" id="MobiDB-lite"/>
    </source>
</evidence>